<dbReference type="EMBL" id="CP040428">
    <property type="protein sequence ID" value="QCT18500.1"/>
    <property type="molecule type" value="Genomic_DNA"/>
</dbReference>
<protein>
    <submittedName>
        <fullName evidence="1">Uncharacterized protein</fullName>
    </submittedName>
</protein>
<keyword evidence="2" id="KW-1185">Reference proteome</keyword>
<reference evidence="1 2" key="1">
    <citation type="submission" date="2019-05" db="EMBL/GenBank/DDBJ databases">
        <title>Complete genome sequence of Izhakiella calystegiae KSNA2, an endophyte isolated from beach morning glory (Calystegia soldanella).</title>
        <authorList>
            <person name="Jiang L."/>
            <person name="Jeong J.C."/>
            <person name="Kim C.Y."/>
            <person name="Kim D.H."/>
            <person name="Kim S.W."/>
            <person name="Lee j."/>
        </authorList>
    </citation>
    <scope>NUCLEOTIDE SEQUENCE [LARGE SCALE GENOMIC DNA]</scope>
    <source>
        <strain evidence="1 2">KSNA2</strain>
    </source>
</reference>
<dbReference type="AlphaFoldDB" id="A0A4P8YDF3"/>
<evidence type="ECO:0000313" key="2">
    <source>
        <dbReference type="Proteomes" id="UP000302163"/>
    </source>
</evidence>
<dbReference type="Proteomes" id="UP000302163">
    <property type="component" value="Chromosome"/>
</dbReference>
<accession>A0A4P8YDF3</accession>
<dbReference type="KEGG" id="izh:FEM41_02015"/>
<sequence length="83" mass="9247">MELNIKRLKLSEAQIAFMRGVSGEKGLYVPRYPSNRTGGALAKKGLVAFHWGVNRWVLTFEGERIIEMIRVMRGPICNKGGAA</sequence>
<evidence type="ECO:0000313" key="1">
    <source>
        <dbReference type="EMBL" id="QCT18500.1"/>
    </source>
</evidence>
<dbReference type="RefSeq" id="WP_138093939.1">
    <property type="nucleotide sequence ID" value="NZ_CP040428.1"/>
</dbReference>
<organism evidence="1 2">
    <name type="scientific">Jejubacter calystegiae</name>
    <dbReference type="NCBI Taxonomy" id="2579935"/>
    <lineage>
        <taxon>Bacteria</taxon>
        <taxon>Pseudomonadati</taxon>
        <taxon>Pseudomonadota</taxon>
        <taxon>Gammaproteobacteria</taxon>
        <taxon>Enterobacterales</taxon>
        <taxon>Enterobacteriaceae</taxon>
        <taxon>Jejubacter</taxon>
    </lineage>
</organism>
<name>A0A4P8YDF3_9ENTR</name>
<proteinExistence type="predicted"/>
<gene>
    <name evidence="1" type="ORF">FEM41_02015</name>
</gene>